<dbReference type="OrthoDB" id="2274698at2759"/>
<feature type="domain" description="Putative ER transporter 6TM N-terminal" evidence="8">
    <location>
        <begin position="149"/>
        <end position="364"/>
    </location>
</feature>
<reference evidence="10 11" key="1">
    <citation type="journal article" date="2016" name="Nat. Commun.">
        <title>Ectomycorrhizal ecology is imprinted in the genome of the dominant symbiotic fungus Cenococcum geophilum.</title>
        <authorList>
            <consortium name="DOE Joint Genome Institute"/>
            <person name="Peter M."/>
            <person name="Kohler A."/>
            <person name="Ohm R.A."/>
            <person name="Kuo A."/>
            <person name="Krutzmann J."/>
            <person name="Morin E."/>
            <person name="Arend M."/>
            <person name="Barry K.W."/>
            <person name="Binder M."/>
            <person name="Choi C."/>
            <person name="Clum A."/>
            <person name="Copeland A."/>
            <person name="Grisel N."/>
            <person name="Haridas S."/>
            <person name="Kipfer T."/>
            <person name="LaButti K."/>
            <person name="Lindquist E."/>
            <person name="Lipzen A."/>
            <person name="Maire R."/>
            <person name="Meier B."/>
            <person name="Mihaltcheva S."/>
            <person name="Molinier V."/>
            <person name="Murat C."/>
            <person name="Poggeler S."/>
            <person name="Quandt C.A."/>
            <person name="Sperisen C."/>
            <person name="Tritt A."/>
            <person name="Tisserant E."/>
            <person name="Crous P.W."/>
            <person name="Henrissat B."/>
            <person name="Nehls U."/>
            <person name="Egli S."/>
            <person name="Spatafora J.W."/>
            <person name="Grigoriev I.V."/>
            <person name="Martin F.M."/>
        </authorList>
    </citation>
    <scope>NUCLEOTIDE SEQUENCE [LARGE SCALE GENOMIC DNA]</scope>
    <source>
        <strain evidence="10 11">CBS 207.34</strain>
    </source>
</reference>
<dbReference type="GO" id="GO:0016020">
    <property type="term" value="C:membrane"/>
    <property type="evidence" value="ECO:0007669"/>
    <property type="project" value="UniProtKB-SubCell"/>
</dbReference>
<dbReference type="Proteomes" id="UP000250140">
    <property type="component" value="Unassembled WGS sequence"/>
</dbReference>
<evidence type="ECO:0000256" key="6">
    <source>
        <dbReference type="SAM" id="Phobius"/>
    </source>
</evidence>
<evidence type="ECO:0000256" key="5">
    <source>
        <dbReference type="SAM" id="MobiDB-lite"/>
    </source>
</evidence>
<name>A0A8E2ESR5_9PEZI</name>
<organism evidence="10 11">
    <name type="scientific">Glonium stellatum</name>
    <dbReference type="NCBI Taxonomy" id="574774"/>
    <lineage>
        <taxon>Eukaryota</taxon>
        <taxon>Fungi</taxon>
        <taxon>Dikarya</taxon>
        <taxon>Ascomycota</taxon>
        <taxon>Pezizomycotina</taxon>
        <taxon>Dothideomycetes</taxon>
        <taxon>Pleosporomycetidae</taxon>
        <taxon>Gloniales</taxon>
        <taxon>Gloniaceae</taxon>
        <taxon>Glonium</taxon>
    </lineage>
</organism>
<feature type="transmembrane region" description="Helical" evidence="6">
    <location>
        <begin position="179"/>
        <end position="196"/>
    </location>
</feature>
<keyword evidence="4 6" id="KW-0472">Membrane</keyword>
<feature type="region of interest" description="Disordered" evidence="5">
    <location>
        <begin position="421"/>
        <end position="443"/>
    </location>
</feature>
<protein>
    <recommendedName>
        <fullName evidence="12">ER transporter 6TM N-terminal domain-containing protein</fullName>
    </recommendedName>
</protein>
<feature type="transmembrane region" description="Helical" evidence="6">
    <location>
        <begin position="113"/>
        <end position="134"/>
    </location>
</feature>
<feature type="transmembrane region" description="Helical" evidence="6">
    <location>
        <begin position="709"/>
        <end position="726"/>
    </location>
</feature>
<feature type="domain" description="Integral membrane bound transporter" evidence="9">
    <location>
        <begin position="652"/>
        <end position="792"/>
    </location>
</feature>
<feature type="transmembrane region" description="Helical" evidence="6">
    <location>
        <begin position="88"/>
        <end position="106"/>
    </location>
</feature>
<proteinExistence type="predicted"/>
<feature type="transmembrane region" description="Helical" evidence="6">
    <location>
        <begin position="661"/>
        <end position="677"/>
    </location>
</feature>
<feature type="transmembrane region" description="Helical" evidence="6">
    <location>
        <begin position="632"/>
        <end position="649"/>
    </location>
</feature>
<dbReference type="InterPro" id="IPR018820">
    <property type="entry name" value="BRE4-related_DUF2421"/>
</dbReference>
<feature type="transmembrane region" description="Helical" evidence="6">
    <location>
        <begin position="732"/>
        <end position="751"/>
    </location>
</feature>
<evidence type="ECO:0000259" key="7">
    <source>
        <dbReference type="Pfam" id="PF10334"/>
    </source>
</evidence>
<feature type="compositionally biased region" description="Low complexity" evidence="5">
    <location>
        <begin position="16"/>
        <end position="28"/>
    </location>
</feature>
<feature type="transmembrane region" description="Helical" evidence="6">
    <location>
        <begin position="216"/>
        <end position="234"/>
    </location>
</feature>
<feature type="transmembrane region" description="Helical" evidence="6">
    <location>
        <begin position="52"/>
        <end position="76"/>
    </location>
</feature>
<keyword evidence="3 6" id="KW-1133">Transmembrane helix</keyword>
<keyword evidence="11" id="KW-1185">Reference proteome</keyword>
<evidence type="ECO:0000256" key="1">
    <source>
        <dbReference type="ARBA" id="ARBA00004141"/>
    </source>
</evidence>
<sequence length="1059" mass="117477">MASRVNSNQSPDPMPSSASKASGSSEEGQGQNAKSADVAKSTSKPRELWNKLGLDLGTVLIMMKAAIPPTIALSIYQANSVADTYSTLGYLVAIISILGFCIMPRAKFIQTMLFNVISTCIGAAVALLMIWSALQARKHTTAASAPPVRYNSSQSVVCAIWLFFQIYLVNSIRAKFPQFAFPTIIYAIFVNVAATYGPQFTEMSQGIAFAKRLLEAFLTGFGISTGVSLFIIPMTSRTVVFKEITGYLGALRGALQAHKAYIQSLETTDMFGRAYESTEKDTKGKKSAKPKGRPEAEAVKKIMAVITELHGKLHGDLPFAKREIAFGKLGPDDLAEIAKLLRGIMIPILGLSSIIDIFGRFAEINNWNTEPDSESEELRKKVVHEWNEIMTAVHEPFSKIIEVMDQGLEHILLTLQFVKPPKKKASSSGGQSDDVEAKGDAVRPGDKGFADYLEKQSEEFYQGKEMALRLWCERKGIKLAPDFFQHPATASYDESIEVKQEPPRAHQRNQRQLYLLLFMEFLLYSISRAVLDFVRFADKQVAKGKLSKSRLIVPGNRRLKKWIASTFKVEDATHDDSATIADIDGSNTIIALGSAYQSRKDPEHLPPQNAWQRVGDFIRVLPRFLRSPESAFGFRVACATMSIAIVAYLRDTAKFFVEQRLVWAMIMVAISMNPTAGQSAFSFLLRIVGTTIAMILAFLVWYIPDGKTAGVLVFLWVFVTIGFYVPLKQPRFLIVGLISVVTSTLIVGYELEVRKIGKAAASSNGQPFYPIYLLAPYRLATVVGGLAVAFIWTFFPFPISEHSALRQTLGAALYLSANFYSIVHETVRARIRGDEGDMELKTSPGRKLEKARNKVYAKQMLLLDGLRTYSAFVKWEVPIGGRFPKEQYDTIIQCVLNIVNYMSLVGYASHTFTDPVVSGGDESQTEWFNDFRRLMTSVNITSHEITSMLSLLSASITSGQPLPPYLTTPQPYQLSRKLEALDHDILSVRHIAEPGYAAFAVMQISTRCIIGDLEKLLLAVKNLVGELDFSFHIISTQDSSESSSKETLLMPSTQRSKQD</sequence>
<dbReference type="EMBL" id="KV750653">
    <property type="protein sequence ID" value="OCL03911.1"/>
    <property type="molecule type" value="Genomic_DNA"/>
</dbReference>
<evidence type="ECO:0000313" key="10">
    <source>
        <dbReference type="EMBL" id="OCL03911.1"/>
    </source>
</evidence>
<evidence type="ECO:0000256" key="4">
    <source>
        <dbReference type="ARBA" id="ARBA00023136"/>
    </source>
</evidence>
<feature type="compositionally biased region" description="Polar residues" evidence="5">
    <location>
        <begin position="1"/>
        <end position="11"/>
    </location>
</feature>
<dbReference type="InterPro" id="IPR018823">
    <property type="entry name" value="ArAE_2_N"/>
</dbReference>
<dbReference type="Pfam" id="PF13515">
    <property type="entry name" value="FUSC_2"/>
    <property type="match status" value="1"/>
</dbReference>
<evidence type="ECO:0000256" key="2">
    <source>
        <dbReference type="ARBA" id="ARBA00022692"/>
    </source>
</evidence>
<dbReference type="Pfam" id="PF10337">
    <property type="entry name" value="ArAE_2_N"/>
    <property type="match status" value="2"/>
</dbReference>
<feature type="transmembrane region" description="Helical" evidence="6">
    <location>
        <begin position="683"/>
        <end position="702"/>
    </location>
</feature>
<evidence type="ECO:0000259" key="8">
    <source>
        <dbReference type="Pfam" id="PF10337"/>
    </source>
</evidence>
<gene>
    <name evidence="10" type="ORF">AOQ84DRAFT_133454</name>
</gene>
<evidence type="ECO:0000259" key="9">
    <source>
        <dbReference type="Pfam" id="PF13515"/>
    </source>
</evidence>
<evidence type="ECO:0000256" key="3">
    <source>
        <dbReference type="ARBA" id="ARBA00022989"/>
    </source>
</evidence>
<feature type="transmembrane region" description="Helical" evidence="6">
    <location>
        <begin position="154"/>
        <end position="172"/>
    </location>
</feature>
<dbReference type="InterPro" id="IPR049453">
    <property type="entry name" value="Memb_transporter_dom"/>
</dbReference>
<feature type="region of interest" description="Disordered" evidence="5">
    <location>
        <begin position="276"/>
        <end position="295"/>
    </location>
</feature>
<dbReference type="PANTHER" id="PTHR37994">
    <property type="entry name" value="ARAE_2_N DOMAIN-CONTAINING PROTEIN-RELATED"/>
    <property type="match status" value="1"/>
</dbReference>
<evidence type="ECO:0008006" key="12">
    <source>
        <dbReference type="Google" id="ProtNLM"/>
    </source>
</evidence>
<feature type="transmembrane region" description="Helical" evidence="6">
    <location>
        <begin position="771"/>
        <end position="792"/>
    </location>
</feature>
<dbReference type="Pfam" id="PF10334">
    <property type="entry name" value="BRE4"/>
    <property type="match status" value="1"/>
</dbReference>
<evidence type="ECO:0000313" key="11">
    <source>
        <dbReference type="Proteomes" id="UP000250140"/>
    </source>
</evidence>
<feature type="region of interest" description="Disordered" evidence="5">
    <location>
        <begin position="1"/>
        <end position="42"/>
    </location>
</feature>
<feature type="domain" description="DUF2421" evidence="7">
    <location>
        <begin position="796"/>
        <end position="1026"/>
    </location>
</feature>
<accession>A0A8E2ESR5</accession>
<feature type="transmembrane region" description="Helical" evidence="6">
    <location>
        <begin position="513"/>
        <end position="531"/>
    </location>
</feature>
<comment type="subcellular location">
    <subcellularLocation>
        <location evidence="1">Membrane</location>
        <topology evidence="1">Multi-pass membrane protein</topology>
    </subcellularLocation>
</comment>
<feature type="domain" description="Putative ER transporter 6TM N-terminal" evidence="8">
    <location>
        <begin position="49"/>
        <end position="143"/>
    </location>
</feature>
<keyword evidence="2 6" id="KW-0812">Transmembrane</keyword>
<dbReference type="AlphaFoldDB" id="A0A8E2ESR5"/>
<dbReference type="PANTHER" id="PTHR37994:SF4">
    <property type="entry name" value="ER TRANSPORTER 6TM N-TERMINAL DOMAIN-CONTAINING PROTEIN-RELATED"/>
    <property type="match status" value="1"/>
</dbReference>